<organism evidence="1 2">
    <name type="scientific">Candidatus Gottesmanbacteria bacterium GW2011_GWB1_49_7</name>
    <dbReference type="NCBI Taxonomy" id="1618448"/>
    <lineage>
        <taxon>Bacteria</taxon>
        <taxon>Candidatus Gottesmaniibacteriota</taxon>
    </lineage>
</organism>
<reference evidence="1 2" key="1">
    <citation type="journal article" date="2015" name="Nature">
        <title>rRNA introns, odd ribosomes, and small enigmatic genomes across a large radiation of phyla.</title>
        <authorList>
            <person name="Brown C.T."/>
            <person name="Hug L.A."/>
            <person name="Thomas B.C."/>
            <person name="Sharon I."/>
            <person name="Castelle C.J."/>
            <person name="Singh A."/>
            <person name="Wilkins M.J."/>
            <person name="Williams K.H."/>
            <person name="Banfield J.F."/>
        </authorList>
    </citation>
    <scope>NUCLEOTIDE SEQUENCE [LARGE SCALE GENOMIC DNA]</scope>
</reference>
<sequence length="58" mass="6545">MASLRAQTRSGMGARIYAMHPTADQIRAAHGWPRHVYVSEEAEALRLRIAAIRRRLSS</sequence>
<comment type="caution">
    <text evidence="1">The sequence shown here is derived from an EMBL/GenBank/DDBJ whole genome shotgun (WGS) entry which is preliminary data.</text>
</comment>
<dbReference type="Proteomes" id="UP000034588">
    <property type="component" value="Unassembled WGS sequence"/>
</dbReference>
<name>A0A0G1VVQ6_9BACT</name>
<protein>
    <submittedName>
        <fullName evidence="1">Uncharacterized protein</fullName>
    </submittedName>
</protein>
<dbReference type="EMBL" id="LCQD01000038">
    <property type="protein sequence ID" value="KKW10405.1"/>
    <property type="molecule type" value="Genomic_DNA"/>
</dbReference>
<evidence type="ECO:0000313" key="1">
    <source>
        <dbReference type="EMBL" id="KKW10405.1"/>
    </source>
</evidence>
<evidence type="ECO:0000313" key="2">
    <source>
        <dbReference type="Proteomes" id="UP000034588"/>
    </source>
</evidence>
<accession>A0A0G1VVQ6</accession>
<dbReference type="AlphaFoldDB" id="A0A0G1VVQ6"/>
<gene>
    <name evidence="1" type="ORF">UY48_C0038G0005</name>
</gene>
<proteinExistence type="predicted"/>